<keyword evidence="4" id="KW-1185">Reference proteome</keyword>
<evidence type="ECO:0000313" key="2">
    <source>
        <dbReference type="EMBL" id="MFC7254834.1"/>
    </source>
</evidence>
<organism evidence="2 4">
    <name type="scientific">Haloplanus litoreus</name>
    <dbReference type="NCBI Taxonomy" id="767515"/>
    <lineage>
        <taxon>Archaea</taxon>
        <taxon>Methanobacteriati</taxon>
        <taxon>Methanobacteriota</taxon>
        <taxon>Stenosarchaea group</taxon>
        <taxon>Halobacteria</taxon>
        <taxon>Halobacteriales</taxon>
        <taxon>Haloferacaceae</taxon>
        <taxon>Haloplanus</taxon>
    </lineage>
</organism>
<protein>
    <submittedName>
        <fullName evidence="2">HalOD1 output domain-containing protein</fullName>
    </submittedName>
</protein>
<evidence type="ECO:0000313" key="4">
    <source>
        <dbReference type="Proteomes" id="UP001596434"/>
    </source>
</evidence>
<dbReference type="EMBL" id="JBHTAT010000002">
    <property type="protein sequence ID" value="MFC7256914.1"/>
    <property type="molecule type" value="Genomic_DNA"/>
</dbReference>
<comment type="caution">
    <text evidence="2">The sequence shown here is derived from an EMBL/GenBank/DDBJ whole genome shotgun (WGS) entry which is preliminary data.</text>
</comment>
<dbReference type="AlphaFoldDB" id="A0ABD5ZWZ7"/>
<reference evidence="2" key="1">
    <citation type="journal article" date="2014" name="Int. J. Syst. Evol. Microbiol.">
        <title>Complete genome sequence of Corynebacterium casei LMG S-19264T (=DSM 44701T), isolated from a smear-ripened cheese.</title>
        <authorList>
            <consortium name="US DOE Joint Genome Institute (JGI-PGF)"/>
            <person name="Walter F."/>
            <person name="Albersmeier A."/>
            <person name="Kalinowski J."/>
            <person name="Ruckert C."/>
        </authorList>
    </citation>
    <scope>NUCLEOTIDE SEQUENCE [LARGE SCALE GENOMIC DNA]</scope>
    <source>
        <strain evidence="2">CGMCC 4.163</strain>
    </source>
</reference>
<evidence type="ECO:0000313" key="3">
    <source>
        <dbReference type="EMBL" id="MFC7256914.1"/>
    </source>
</evidence>
<evidence type="ECO:0000259" key="1">
    <source>
        <dbReference type="Pfam" id="PF18545"/>
    </source>
</evidence>
<dbReference type="Proteomes" id="UP001596434">
    <property type="component" value="Unassembled WGS sequence"/>
</dbReference>
<dbReference type="RefSeq" id="WP_379703032.1">
    <property type="nucleotide sequence ID" value="NZ_JBHTAT010000001.1"/>
</dbReference>
<gene>
    <name evidence="2" type="ORF">ACFQKE_05925</name>
    <name evidence="3" type="ORF">ACFQKE_16635</name>
</gene>
<reference evidence="2" key="3">
    <citation type="submission" date="2024-09" db="EMBL/GenBank/DDBJ databases">
        <authorList>
            <person name="Sun Q."/>
        </authorList>
    </citation>
    <scope>NUCLEOTIDE SEQUENCE</scope>
    <source>
        <strain evidence="2">CGMCC 4.163</strain>
    </source>
</reference>
<sequence>MGTATTDLDEIHHVHHDVEGDERLSSTLVDAVAALADTDPADLPPLDSRINVAALDDLWDTDGAETPSAGCLTFSYGGYVVVVRSTGTVFLRETGDS</sequence>
<dbReference type="InterPro" id="IPR040624">
    <property type="entry name" value="HalOD1"/>
</dbReference>
<dbReference type="Pfam" id="PF18545">
    <property type="entry name" value="HalOD1"/>
    <property type="match status" value="1"/>
</dbReference>
<dbReference type="EMBL" id="JBHTAT010000001">
    <property type="protein sequence ID" value="MFC7254834.1"/>
    <property type="molecule type" value="Genomic_DNA"/>
</dbReference>
<reference evidence="4" key="2">
    <citation type="journal article" date="2019" name="Int. J. Syst. Evol. Microbiol.">
        <title>The Global Catalogue of Microorganisms (GCM) 10K type strain sequencing project: providing services to taxonomists for standard genome sequencing and annotation.</title>
        <authorList>
            <consortium name="The Broad Institute Genomics Platform"/>
            <consortium name="The Broad Institute Genome Sequencing Center for Infectious Disease"/>
            <person name="Wu L."/>
            <person name="Ma J."/>
        </authorList>
    </citation>
    <scope>NUCLEOTIDE SEQUENCE [LARGE SCALE GENOMIC DNA]</scope>
    <source>
        <strain evidence="4">GX21</strain>
    </source>
</reference>
<accession>A0ABD5ZWZ7</accession>
<proteinExistence type="predicted"/>
<dbReference type="GeneID" id="96953169"/>
<name>A0ABD5ZWZ7_9EURY</name>
<feature type="domain" description="Halobacterial output" evidence="1">
    <location>
        <begin position="21"/>
        <end position="89"/>
    </location>
</feature>